<name>A0A1Y5II56_OSTTA</name>
<dbReference type="eggNOG" id="KOG2134">
    <property type="taxonomic scope" value="Eukaryota"/>
</dbReference>
<accession>A0A1Y5II56</accession>
<organism evidence="1">
    <name type="scientific">Ostreococcus tauri</name>
    <name type="common">Marine green alga</name>
    <dbReference type="NCBI Taxonomy" id="70448"/>
    <lineage>
        <taxon>Eukaryota</taxon>
        <taxon>Viridiplantae</taxon>
        <taxon>Chlorophyta</taxon>
        <taxon>Mamiellophyceae</taxon>
        <taxon>Mamiellales</taxon>
        <taxon>Bathycoccaceae</taxon>
        <taxon>Ostreococcus</taxon>
    </lineage>
</organism>
<dbReference type="InterPro" id="IPR027417">
    <property type="entry name" value="P-loop_NTPase"/>
</dbReference>
<dbReference type="PANTHER" id="PTHR12083:SF9">
    <property type="entry name" value="BIFUNCTIONAL POLYNUCLEOTIDE PHOSPHATASE_KINASE"/>
    <property type="match status" value="1"/>
</dbReference>
<dbReference type="EMBL" id="KZ155774">
    <property type="protein sequence ID" value="OUS48317.1"/>
    <property type="molecule type" value="Genomic_DNA"/>
</dbReference>
<dbReference type="Proteomes" id="UP000195557">
    <property type="component" value="Unassembled WGS sequence"/>
</dbReference>
<protein>
    <submittedName>
        <fullName evidence="1">Basic helix-loop-helix</fullName>
    </submittedName>
</protein>
<sequence>MTPASTGAPVVLVLVGPSGSGKSTFSERLRATGRWTVSNQDTVRDGRRGTRRQCVSVAKRGVCEGKHVVIDRCGLSREQREDFVALAKASTPPCDLHCVWFNQPTTTYQERARARRNHPGGVEGDGAVRVVQMQMRRKDNAPPTKEEGFRTIRRCRFQDDVDAALGTYRMIPPSTVAVEFPKHPRTSATKVEPSSNAVIVID</sequence>
<dbReference type="GO" id="GO:0003690">
    <property type="term" value="F:double-stranded DNA binding"/>
    <property type="evidence" value="ECO:0007669"/>
    <property type="project" value="TreeGrafter"/>
</dbReference>
<dbReference type="Gene3D" id="3.40.50.300">
    <property type="entry name" value="P-loop containing nucleotide triphosphate hydrolases"/>
    <property type="match status" value="1"/>
</dbReference>
<dbReference type="GO" id="GO:0046403">
    <property type="term" value="F:polynucleotide 3'-phosphatase activity"/>
    <property type="evidence" value="ECO:0007669"/>
    <property type="project" value="TreeGrafter"/>
</dbReference>
<dbReference type="AlphaFoldDB" id="A0A1Y5II56"/>
<gene>
    <name evidence="1" type="ORF">BE221DRAFT_189576</name>
</gene>
<evidence type="ECO:0000313" key="1">
    <source>
        <dbReference type="EMBL" id="OUS48317.1"/>
    </source>
</evidence>
<dbReference type="GO" id="GO:0006281">
    <property type="term" value="P:DNA repair"/>
    <property type="evidence" value="ECO:0007669"/>
    <property type="project" value="TreeGrafter"/>
</dbReference>
<dbReference type="GO" id="GO:0046404">
    <property type="term" value="F:ATP-dependent polydeoxyribonucleotide 5'-hydroxyl-kinase activity"/>
    <property type="evidence" value="ECO:0007669"/>
    <property type="project" value="TreeGrafter"/>
</dbReference>
<proteinExistence type="predicted"/>
<reference evidence="1" key="1">
    <citation type="submission" date="2017-04" db="EMBL/GenBank/DDBJ databases">
        <title>Population genomics of picophytoplankton unveils novel chromosome hypervariability.</title>
        <authorList>
            <consortium name="DOE Joint Genome Institute"/>
            <person name="Blanc-Mathieu R."/>
            <person name="Krasovec M."/>
            <person name="Hebrard M."/>
            <person name="Yau S."/>
            <person name="Desgranges E."/>
            <person name="Martin J."/>
            <person name="Schackwitz W."/>
            <person name="Kuo A."/>
            <person name="Salin G."/>
            <person name="Donnadieu C."/>
            <person name="Desdevises Y."/>
            <person name="Sanchez-Ferandin S."/>
            <person name="Moreau H."/>
            <person name="Rivals E."/>
            <person name="Grigoriev I.V."/>
            <person name="Grimsley N."/>
            <person name="Eyre-Walker A."/>
            <person name="Piganeau G."/>
        </authorList>
    </citation>
    <scope>NUCLEOTIDE SEQUENCE [LARGE SCALE GENOMIC DNA]</scope>
    <source>
        <strain evidence="1">RCC 1115</strain>
    </source>
</reference>
<dbReference type="PANTHER" id="PTHR12083">
    <property type="entry name" value="BIFUNCTIONAL POLYNUCLEOTIDE PHOSPHATASE/KINASE"/>
    <property type="match status" value="1"/>
</dbReference>
<dbReference type="Pfam" id="PF13671">
    <property type="entry name" value="AAA_33"/>
    <property type="match status" value="1"/>
</dbReference>
<dbReference type="SUPFAM" id="SSF52540">
    <property type="entry name" value="P-loop containing nucleoside triphosphate hydrolases"/>
    <property type="match status" value="1"/>
</dbReference>